<dbReference type="PANTHER" id="PTHR32166:SF63">
    <property type="entry name" value="HAT TRANSPOSON SUPERFAMILY PROTEIN"/>
    <property type="match status" value="1"/>
</dbReference>
<dbReference type="InterPro" id="IPR012337">
    <property type="entry name" value="RNaseH-like_sf"/>
</dbReference>
<keyword evidence="3 9" id="KW-0863">Zinc-finger</keyword>
<feature type="domain" description="BED-type" evidence="11">
    <location>
        <begin position="238"/>
        <end position="297"/>
    </location>
</feature>
<dbReference type="InterPro" id="IPR003656">
    <property type="entry name" value="Znf_BED"/>
</dbReference>
<evidence type="ECO:0000259" key="11">
    <source>
        <dbReference type="PROSITE" id="PS50808"/>
    </source>
</evidence>
<dbReference type="RefSeq" id="XP_031386805.1">
    <property type="nucleotide sequence ID" value="XM_031530945.1"/>
</dbReference>
<dbReference type="Proteomes" id="UP000515151">
    <property type="component" value="Chromosome 1"/>
</dbReference>
<dbReference type="GO" id="GO:0043565">
    <property type="term" value="F:sequence-specific DNA binding"/>
    <property type="evidence" value="ECO:0007669"/>
    <property type="project" value="InterPro"/>
</dbReference>
<dbReference type="SMART" id="SM00774">
    <property type="entry name" value="WRKY"/>
    <property type="match status" value="1"/>
</dbReference>
<dbReference type="GO" id="GO:0005634">
    <property type="term" value="C:nucleus"/>
    <property type="evidence" value="ECO:0007669"/>
    <property type="project" value="UniProtKB-SubCell"/>
</dbReference>
<dbReference type="InterPro" id="IPR003657">
    <property type="entry name" value="WRKY_dom"/>
</dbReference>
<proteinExistence type="predicted"/>
<dbReference type="InterPro" id="IPR046831">
    <property type="entry name" value="Calmodulin_bind_N"/>
</dbReference>
<dbReference type="GO" id="GO:0003700">
    <property type="term" value="F:DNA-binding transcription factor activity"/>
    <property type="evidence" value="ECO:0007669"/>
    <property type="project" value="InterPro"/>
</dbReference>
<dbReference type="RefSeq" id="XP_031386797.1">
    <property type="nucleotide sequence ID" value="XM_031530937.1"/>
</dbReference>
<dbReference type="SUPFAM" id="SSF118290">
    <property type="entry name" value="WRKY DNA-binding domain"/>
    <property type="match status" value="1"/>
</dbReference>
<evidence type="ECO:0000313" key="14">
    <source>
        <dbReference type="RefSeq" id="XP_031386773.1"/>
    </source>
</evidence>
<keyword evidence="13" id="KW-1185">Reference proteome</keyword>
<evidence type="ECO:0000256" key="6">
    <source>
        <dbReference type="ARBA" id="ARBA00023125"/>
    </source>
</evidence>
<evidence type="ECO:0000313" key="18">
    <source>
        <dbReference type="RefSeq" id="XP_031386805.1"/>
    </source>
</evidence>
<evidence type="ECO:0000256" key="4">
    <source>
        <dbReference type="ARBA" id="ARBA00022833"/>
    </source>
</evidence>
<evidence type="ECO:0000256" key="7">
    <source>
        <dbReference type="ARBA" id="ARBA00023163"/>
    </source>
</evidence>
<keyword evidence="5" id="KW-0805">Transcription regulation</keyword>
<dbReference type="Gene3D" id="2.20.25.80">
    <property type="entry name" value="WRKY domain"/>
    <property type="match status" value="1"/>
</dbReference>
<dbReference type="InterPro" id="IPR007021">
    <property type="entry name" value="DUF659"/>
</dbReference>
<feature type="region of interest" description="Disordered" evidence="10">
    <location>
        <begin position="1497"/>
        <end position="1564"/>
    </location>
</feature>
<dbReference type="Pfam" id="PF04937">
    <property type="entry name" value="DUF659"/>
    <property type="match status" value="1"/>
</dbReference>
<dbReference type="RefSeq" id="XP_031386830.1">
    <property type="nucleotide sequence ID" value="XM_031530970.1"/>
</dbReference>
<dbReference type="RefSeq" id="XP_031386820.1">
    <property type="nucleotide sequence ID" value="XM_031530960.1"/>
</dbReference>
<protein>
    <submittedName>
        <fullName evidence="14 15">Uncharacterized protein LOC116200170 isoform X1</fullName>
    </submittedName>
</protein>
<organism evidence="13 14">
    <name type="scientific">Punica granatum</name>
    <name type="common">Pomegranate</name>
    <dbReference type="NCBI Taxonomy" id="22663"/>
    <lineage>
        <taxon>Eukaryota</taxon>
        <taxon>Viridiplantae</taxon>
        <taxon>Streptophyta</taxon>
        <taxon>Embryophyta</taxon>
        <taxon>Tracheophyta</taxon>
        <taxon>Spermatophyta</taxon>
        <taxon>Magnoliopsida</taxon>
        <taxon>eudicotyledons</taxon>
        <taxon>Gunneridae</taxon>
        <taxon>Pentapetalae</taxon>
        <taxon>rosids</taxon>
        <taxon>malvids</taxon>
        <taxon>Myrtales</taxon>
        <taxon>Lythraceae</taxon>
        <taxon>Punica</taxon>
    </lineage>
</organism>
<evidence type="ECO:0000313" key="20">
    <source>
        <dbReference type="RefSeq" id="XP_031386820.1"/>
    </source>
</evidence>
<dbReference type="OrthoDB" id="1936364at2759"/>
<keyword evidence="2" id="KW-0479">Metal-binding</keyword>
<name>A0A6P8D5V7_PUNGR</name>
<dbReference type="PROSITE" id="PS50811">
    <property type="entry name" value="WRKY"/>
    <property type="match status" value="1"/>
</dbReference>
<evidence type="ECO:0000256" key="3">
    <source>
        <dbReference type="ARBA" id="ARBA00022771"/>
    </source>
</evidence>
<dbReference type="GO" id="GO:0046983">
    <property type="term" value="F:protein dimerization activity"/>
    <property type="evidence" value="ECO:0007669"/>
    <property type="project" value="InterPro"/>
</dbReference>
<dbReference type="InterPro" id="IPR036576">
    <property type="entry name" value="WRKY_dom_sf"/>
</dbReference>
<keyword evidence="8" id="KW-0539">Nucleus</keyword>
<dbReference type="RefSeq" id="XP_031386789.1">
    <property type="nucleotide sequence ID" value="XM_031530929.1"/>
</dbReference>
<dbReference type="PROSITE" id="PS50808">
    <property type="entry name" value="ZF_BED"/>
    <property type="match status" value="1"/>
</dbReference>
<comment type="subcellular location">
    <subcellularLocation>
        <location evidence="1">Nucleus</location>
    </subcellularLocation>
</comment>
<reference evidence="14 15" key="2">
    <citation type="submission" date="2025-04" db="UniProtKB">
        <authorList>
            <consortium name="RefSeq"/>
        </authorList>
    </citation>
    <scope>IDENTIFICATION</scope>
    <source>
        <tissue evidence="14 15">Leaf</tissue>
    </source>
</reference>
<evidence type="ECO:0000256" key="9">
    <source>
        <dbReference type="PROSITE-ProRule" id="PRU00027"/>
    </source>
</evidence>
<dbReference type="GO" id="GO:0008270">
    <property type="term" value="F:zinc ion binding"/>
    <property type="evidence" value="ECO:0007669"/>
    <property type="project" value="UniProtKB-KW"/>
</dbReference>
<keyword evidence="6" id="KW-0238">DNA-binding</keyword>
<evidence type="ECO:0000256" key="10">
    <source>
        <dbReference type="SAM" id="MobiDB-lite"/>
    </source>
</evidence>
<dbReference type="GeneID" id="116200170"/>
<reference evidence="13" key="1">
    <citation type="journal article" date="2020" name="Plant Biotechnol. J.">
        <title>The pomegranate (Punica granatum L.) draft genome dissects genetic divergence between soft- and hard-seeded cultivars.</title>
        <authorList>
            <person name="Luo X."/>
            <person name="Li H."/>
            <person name="Wu Z."/>
            <person name="Yao W."/>
            <person name="Zhao P."/>
            <person name="Cao D."/>
            <person name="Yu H."/>
            <person name="Li K."/>
            <person name="Poudel K."/>
            <person name="Zhao D."/>
            <person name="Zhang F."/>
            <person name="Xia X."/>
            <person name="Chen L."/>
            <person name="Wang Q."/>
            <person name="Jing D."/>
            <person name="Cao S."/>
        </authorList>
    </citation>
    <scope>NUCLEOTIDE SEQUENCE [LARGE SCALE GENOMIC DNA]</scope>
</reference>
<dbReference type="PANTHER" id="PTHR32166">
    <property type="entry name" value="OSJNBA0013A04.12 PROTEIN"/>
    <property type="match status" value="1"/>
</dbReference>
<evidence type="ECO:0000256" key="2">
    <source>
        <dbReference type="ARBA" id="ARBA00022723"/>
    </source>
</evidence>
<feature type="domain" description="WRKY" evidence="12">
    <location>
        <begin position="1434"/>
        <end position="1497"/>
    </location>
</feature>
<accession>A0A6P8D5V7</accession>
<dbReference type="Pfam" id="PF03106">
    <property type="entry name" value="WRKY"/>
    <property type="match status" value="1"/>
</dbReference>
<sequence length="1564" mass="176476">MLLPDDWHSPCNLQESSSVPVTGNCNGIFDDGFLWFLDESGTVYKHHQQEYYFKSKQAATRWFKLKAVLQWAILRRIIMRKRARRMVLKSRVAKRLVSTAGQNWNVKEHKPGPVTSPTQMYFTCNHEHEDDEKDGKLNPIYSSDRDTVPSKLDTSGIGQSLTLFPTLLTGDVIEAEEVLSPHMAPQMSPIKATKQVCHRRVHRKPPPVSSSPLPETIFSNSGFCRAASSAIKELIMVRKKDPFWQYVEPVAEGRFKCNYCGRDFAGGIPRVKSHLSGIKGRDIDICLKVHEDVQAAAREAINGVKRKQKAEASSDDVQISALDATNGTNKRSKVEACSGNFDDNFSNAHEKKDGCMLDNLLAKFALLNDIDCNIIQSSSFIEFVNALLEFGYSYNLPSCSKLKTKLIPNLGMEVAAYVKNVKSSWEQTGCTLISDIWCDDIEGKFHINIISQCPAGLVLLGTFEVSKNDLSSTYFKEIISFVIQHIGPQRVLQFIQSDAQQVELPGPLLHKGFNHIFMTHCAACEIQLLFGDIYTGIEWVRATFDRANFVVDVVYEHYAVLSLVRKYTNKKELKQPLLTEFSSNYEMLQSFVEVKDQLLLLVKSSEWYTSDCDAEETRRQIAETIQNENFWDQVQEVLKALESIFHVFCLVDSSGSTFGYLYGAMEMAEEAMEQLYNNNPNRFQKLWDTFNSRKGRLMHPMHAAAAFLNPAFMCSETFKHSPRIKDGMNFVLKNLVADEEEDDFLDQMDQYHMKASEVFTYTAMKMLKTSHPRKWWDYCGDYLPILKKYAIRILSQPCSSSSCKRSLSASEAAQIKRRRESTPAGLENCLHLRMNATLMAKSNTMKTIDRRPIDLQELGKPKLISENSADGLPSDPKILCPNEQQNSGSLFTRNQLVEPNYLQLHFVTMVSSPLVTGQKVEGEGGSPIHVFLVDPQTGFLVQDGALSRLKLIVCVLEGDFNEEGEADWAQEYFQSNEITSIIPLMAGNLHVVLNGGMGTLGDITFNEESSMARNGTFRLGVKTSGDCREGFRIREGISNAFVVKGNEATRWKKPAAYDMLLPDDRHSPCNLQESSSFLVTGNYDEIYDDWLLWSFDESGSVYQHHQQEYCFKSKQAATRWFKLKAVLQWAILRRIIMRKRARRMVVKNRVEKRLVSTAGQNWNVKEHKHAPVTSLTQMYFTCNHEHEDDEKDGKLKPINSSDRDTVPSMLDTSGMGQSLTLFPTLLTGDGIKAKEVLSPHMAHFKATKQKGKEVLLKRSGSFRSTITDAGGSIPAKPDSNYFSHSLTLFPSLLNDMEPNKADVLEPMPTNSGSYIELTKLAPMAALSSALCLLSNVRQPAESSSCLTALDDGALGQCKYENDMKRAKKRWRKLKSVLRLVFLWKVIAPRSFEGHSKGSQVGNFPAKVHSSAVSRRVHRYVRRKDTSWTLVMGSLEDAYAWRKYGQKAILGQKYPRSYFRCQNRKISKCRATKQVERLDSDPTTYRVTYYGHHTCDMSAAVSSPSQPSPPPSGPEVEMPKSPPTKRISQASGIKCDDHKESTDQTAVNMSNLGDDMEDTLADHPL</sequence>
<dbReference type="Pfam" id="PF07887">
    <property type="entry name" value="Calmodulin_bind"/>
    <property type="match status" value="1"/>
</dbReference>
<keyword evidence="4" id="KW-0862">Zinc</keyword>
<evidence type="ECO:0000313" key="17">
    <source>
        <dbReference type="RefSeq" id="XP_031386797.1"/>
    </source>
</evidence>
<dbReference type="InterPro" id="IPR008906">
    <property type="entry name" value="HATC_C_dom"/>
</dbReference>
<evidence type="ECO:0000259" key="12">
    <source>
        <dbReference type="PROSITE" id="PS50811"/>
    </source>
</evidence>
<dbReference type="RefSeq" id="XP_031386812.1">
    <property type="nucleotide sequence ID" value="XM_031530952.1"/>
</dbReference>
<evidence type="ECO:0000313" key="19">
    <source>
        <dbReference type="RefSeq" id="XP_031386812.1"/>
    </source>
</evidence>
<dbReference type="Pfam" id="PF05699">
    <property type="entry name" value="Dimer_Tnp_hAT"/>
    <property type="match status" value="1"/>
</dbReference>
<evidence type="ECO:0000313" key="15">
    <source>
        <dbReference type="RefSeq" id="XP_031386782.1"/>
    </source>
</evidence>
<dbReference type="SUPFAM" id="SSF53098">
    <property type="entry name" value="Ribonuclease H-like"/>
    <property type="match status" value="1"/>
</dbReference>
<evidence type="ECO:0000313" key="21">
    <source>
        <dbReference type="RefSeq" id="XP_031386830.1"/>
    </source>
</evidence>
<evidence type="ECO:0000256" key="5">
    <source>
        <dbReference type="ARBA" id="ARBA00023015"/>
    </source>
</evidence>
<dbReference type="RefSeq" id="XP_031386773.1">
    <property type="nucleotide sequence ID" value="XM_031530913.1"/>
</dbReference>
<evidence type="ECO:0000256" key="8">
    <source>
        <dbReference type="ARBA" id="ARBA00023242"/>
    </source>
</evidence>
<dbReference type="RefSeq" id="XP_031386782.1">
    <property type="nucleotide sequence ID" value="XM_031530922.1"/>
</dbReference>
<gene>
    <name evidence="14 15 16 17 18 19 20 21" type="primary">LOC116200170</name>
</gene>
<evidence type="ECO:0000256" key="1">
    <source>
        <dbReference type="ARBA" id="ARBA00004123"/>
    </source>
</evidence>
<evidence type="ECO:0000313" key="13">
    <source>
        <dbReference type="Proteomes" id="UP000515151"/>
    </source>
</evidence>
<evidence type="ECO:0000313" key="16">
    <source>
        <dbReference type="RefSeq" id="XP_031386789.1"/>
    </source>
</evidence>
<keyword evidence="7" id="KW-0804">Transcription</keyword>